<protein>
    <submittedName>
        <fullName evidence="2">Glycosyl transferase</fullName>
    </submittedName>
</protein>
<dbReference type="EMBL" id="PYFT01000001">
    <property type="protein sequence ID" value="PSR53493.1"/>
    <property type="molecule type" value="Genomic_DNA"/>
</dbReference>
<dbReference type="RefSeq" id="WP_106928174.1">
    <property type="nucleotide sequence ID" value="NZ_PYFT01000001.1"/>
</dbReference>
<dbReference type="OrthoDB" id="6620093at2"/>
<accession>A0A2T2YDB3</accession>
<dbReference type="PANTHER" id="PTHR48050:SF13">
    <property type="entry name" value="STEROL 3-BETA-GLUCOSYLTRANSFERASE UGT80A2"/>
    <property type="match status" value="1"/>
</dbReference>
<dbReference type="PANTHER" id="PTHR48050">
    <property type="entry name" value="STEROL 3-BETA-GLUCOSYLTRANSFERASE"/>
    <property type="match status" value="1"/>
</dbReference>
<dbReference type="InterPro" id="IPR010610">
    <property type="entry name" value="EryCIII-like_C"/>
</dbReference>
<dbReference type="CDD" id="cd03784">
    <property type="entry name" value="GT1_Gtf-like"/>
    <property type="match status" value="1"/>
</dbReference>
<dbReference type="GO" id="GO:0008194">
    <property type="term" value="F:UDP-glycosyltransferase activity"/>
    <property type="evidence" value="ECO:0007669"/>
    <property type="project" value="InterPro"/>
</dbReference>
<dbReference type="Gene3D" id="3.40.50.2000">
    <property type="entry name" value="Glycogen Phosphorylase B"/>
    <property type="match status" value="2"/>
</dbReference>
<evidence type="ECO:0000313" key="3">
    <source>
        <dbReference type="Proteomes" id="UP000240357"/>
    </source>
</evidence>
<dbReference type="GO" id="GO:0017000">
    <property type="term" value="P:antibiotic biosynthetic process"/>
    <property type="evidence" value="ECO:0007669"/>
    <property type="project" value="UniProtKB-ARBA"/>
</dbReference>
<evidence type="ECO:0000313" key="2">
    <source>
        <dbReference type="EMBL" id="PSR53493.1"/>
    </source>
</evidence>
<name>A0A2T2YDB3_9BACT</name>
<dbReference type="InterPro" id="IPR050426">
    <property type="entry name" value="Glycosyltransferase_28"/>
</dbReference>
<dbReference type="AlphaFoldDB" id="A0A2T2YDB3"/>
<comment type="caution">
    <text evidence="2">The sequence shown here is derived from an EMBL/GenBank/DDBJ whole genome shotgun (WGS) entry which is preliminary data.</text>
</comment>
<dbReference type="GO" id="GO:0016758">
    <property type="term" value="F:hexosyltransferase activity"/>
    <property type="evidence" value="ECO:0007669"/>
    <property type="project" value="UniProtKB-ARBA"/>
</dbReference>
<gene>
    <name evidence="2" type="ORF">AHMF7605_08125</name>
</gene>
<dbReference type="Pfam" id="PF06722">
    <property type="entry name" value="EryCIII-like_C"/>
    <property type="match status" value="1"/>
</dbReference>
<reference evidence="2 3" key="1">
    <citation type="submission" date="2018-03" db="EMBL/GenBank/DDBJ databases">
        <title>Adhaeribacter sp. HMF7605 Genome sequencing and assembly.</title>
        <authorList>
            <person name="Kang H."/>
            <person name="Kang J."/>
            <person name="Cha I."/>
            <person name="Kim H."/>
            <person name="Joh K."/>
        </authorList>
    </citation>
    <scope>NUCLEOTIDE SEQUENCE [LARGE SCALE GENOMIC DNA]</scope>
    <source>
        <strain evidence="2 3">HMF7605</strain>
    </source>
</reference>
<feature type="domain" description="Erythromycin biosynthesis protein CIII-like C-terminal" evidence="1">
    <location>
        <begin position="306"/>
        <end position="428"/>
    </location>
</feature>
<evidence type="ECO:0000259" key="1">
    <source>
        <dbReference type="Pfam" id="PF06722"/>
    </source>
</evidence>
<organism evidence="2 3">
    <name type="scientific">Adhaeribacter arboris</name>
    <dbReference type="NCBI Taxonomy" id="2072846"/>
    <lineage>
        <taxon>Bacteria</taxon>
        <taxon>Pseudomonadati</taxon>
        <taxon>Bacteroidota</taxon>
        <taxon>Cytophagia</taxon>
        <taxon>Cytophagales</taxon>
        <taxon>Hymenobacteraceae</taxon>
        <taxon>Adhaeribacter</taxon>
    </lineage>
</organism>
<keyword evidence="2" id="KW-0808">Transferase</keyword>
<dbReference type="InterPro" id="IPR002213">
    <property type="entry name" value="UDP_glucos_trans"/>
</dbReference>
<dbReference type="Proteomes" id="UP000240357">
    <property type="component" value="Unassembled WGS sequence"/>
</dbReference>
<keyword evidence="3" id="KW-1185">Reference proteome</keyword>
<proteinExistence type="predicted"/>
<sequence length="452" mass="50487">MPATIQTTISVVTPSVSSQKRILFACMPADGHFNPLTSLAVHLKAAGHDVRWYTGSIFAKKLAALQIPYLPFKHAQEITVQNIDEVYPQRREIKSQVKKLSFDICHYFILRGPEFYADIKEMEQAFPFDILIADSAFTGIPFVKEKLNKPVIAVGVTPLTETSKDLPPALLGLTPTKGIFGRGKQALQRFLAEKILFREPNKVMRRVLGAHGIDTGRYNIFDALIQKSTVFLQSGTPGFEYQRSDLSSHIHFIGPLLPYSESAYQPLPFLDKLKSYKKVILVTQGTFEADSSKLIIPTLEAYKNSDYLVIVTTAGWHTAELRAKYPYANCLIEDFIPFSQIMPLVDVYVSNGGYGGVLLSIANHLPMVVGGQHEGKNEICARVGYFKLGINLKTETPAQQQIKVAVEQVLTNKTYRENVRALAAEFTQYNAPLLCEQYVNQLTGVLPEPSWN</sequence>
<dbReference type="SUPFAM" id="SSF53756">
    <property type="entry name" value="UDP-Glycosyltransferase/glycogen phosphorylase"/>
    <property type="match status" value="1"/>
</dbReference>